<dbReference type="AlphaFoldDB" id="A0AAD6UP10"/>
<evidence type="ECO:0000313" key="1">
    <source>
        <dbReference type="EMBL" id="KAJ7191502.1"/>
    </source>
</evidence>
<protein>
    <submittedName>
        <fullName evidence="1">Uncharacterized protein</fullName>
    </submittedName>
</protein>
<accession>A0AAD6UP10</accession>
<comment type="caution">
    <text evidence="1">The sequence shown here is derived from an EMBL/GenBank/DDBJ whole genome shotgun (WGS) entry which is preliminary data.</text>
</comment>
<name>A0AAD6UP10_9AGAR</name>
<gene>
    <name evidence="1" type="ORF">GGX14DRAFT_481427</name>
</gene>
<proteinExistence type="predicted"/>
<dbReference type="EMBL" id="JARJCW010000132">
    <property type="protein sequence ID" value="KAJ7191502.1"/>
    <property type="molecule type" value="Genomic_DNA"/>
</dbReference>
<organism evidence="1 2">
    <name type="scientific">Mycena pura</name>
    <dbReference type="NCBI Taxonomy" id="153505"/>
    <lineage>
        <taxon>Eukaryota</taxon>
        <taxon>Fungi</taxon>
        <taxon>Dikarya</taxon>
        <taxon>Basidiomycota</taxon>
        <taxon>Agaricomycotina</taxon>
        <taxon>Agaricomycetes</taxon>
        <taxon>Agaricomycetidae</taxon>
        <taxon>Agaricales</taxon>
        <taxon>Marasmiineae</taxon>
        <taxon>Mycenaceae</taxon>
        <taxon>Mycena</taxon>
    </lineage>
</organism>
<reference evidence="1" key="1">
    <citation type="submission" date="2023-03" db="EMBL/GenBank/DDBJ databases">
        <title>Massive genome expansion in bonnet fungi (Mycena s.s.) driven by repeated elements and novel gene families across ecological guilds.</title>
        <authorList>
            <consortium name="Lawrence Berkeley National Laboratory"/>
            <person name="Harder C.B."/>
            <person name="Miyauchi S."/>
            <person name="Viragh M."/>
            <person name="Kuo A."/>
            <person name="Thoen E."/>
            <person name="Andreopoulos B."/>
            <person name="Lu D."/>
            <person name="Skrede I."/>
            <person name="Drula E."/>
            <person name="Henrissat B."/>
            <person name="Morin E."/>
            <person name="Kohler A."/>
            <person name="Barry K."/>
            <person name="LaButti K."/>
            <person name="Morin E."/>
            <person name="Salamov A."/>
            <person name="Lipzen A."/>
            <person name="Mereny Z."/>
            <person name="Hegedus B."/>
            <person name="Baldrian P."/>
            <person name="Stursova M."/>
            <person name="Weitz H."/>
            <person name="Taylor A."/>
            <person name="Grigoriev I.V."/>
            <person name="Nagy L.G."/>
            <person name="Martin F."/>
            <person name="Kauserud H."/>
        </authorList>
    </citation>
    <scope>NUCLEOTIDE SEQUENCE</scope>
    <source>
        <strain evidence="1">9144</strain>
    </source>
</reference>
<dbReference type="Proteomes" id="UP001219525">
    <property type="component" value="Unassembled WGS sequence"/>
</dbReference>
<evidence type="ECO:0000313" key="2">
    <source>
        <dbReference type="Proteomes" id="UP001219525"/>
    </source>
</evidence>
<keyword evidence="2" id="KW-1185">Reference proteome</keyword>
<sequence>MFSGTDLVAFVAAFRRLADGRLTSLLPLPPPPPPKVNAREVISGDDGAALYDGEPKPGQGAVRCSPLFTEGAAELFRCRDAAHEAARGAATAIAIAADTGGIAVASRVADRGGRALLAAPGRARGGLDAQRRARQNRAMCVSKHISTTTPEFSTIRNEPGLVAKACTVSTFTVGNANGHLARTFCAEGGRDRRGRDDPRQKHESQRVCVLIKTSRNF</sequence>